<dbReference type="Pfam" id="PF22486">
    <property type="entry name" value="MATH_2"/>
    <property type="match status" value="1"/>
</dbReference>
<dbReference type="InterPro" id="IPR008974">
    <property type="entry name" value="TRAF-like"/>
</dbReference>
<feature type="domain" description="BTB" evidence="1">
    <location>
        <begin position="342"/>
        <end position="420"/>
    </location>
</feature>
<gene>
    <name evidence="3" type="primary">NCL1_51130</name>
    <name evidence="3" type="ORF">TNCT_451441</name>
</gene>
<dbReference type="PANTHER" id="PTHR26379:SF187">
    <property type="entry name" value="OS07G0655300 PROTEIN"/>
    <property type="match status" value="1"/>
</dbReference>
<dbReference type="PROSITE" id="PS50144">
    <property type="entry name" value="MATH"/>
    <property type="match status" value="1"/>
</dbReference>
<dbReference type="Gene3D" id="2.60.210.10">
    <property type="entry name" value="Apoptosis, Tumor Necrosis Factor Receptor Associated Protein 2, Chain A"/>
    <property type="match status" value="1"/>
</dbReference>
<dbReference type="Gene3D" id="1.25.40.420">
    <property type="match status" value="1"/>
</dbReference>
<dbReference type="InterPro" id="IPR000210">
    <property type="entry name" value="BTB/POZ_dom"/>
</dbReference>
<dbReference type="InterPro" id="IPR045005">
    <property type="entry name" value="BPM1-6"/>
</dbReference>
<dbReference type="Pfam" id="PF00651">
    <property type="entry name" value="BTB"/>
    <property type="match status" value="1"/>
</dbReference>
<dbReference type="OrthoDB" id="45365at2759"/>
<dbReference type="SMART" id="SM00225">
    <property type="entry name" value="BTB"/>
    <property type="match status" value="1"/>
</dbReference>
<comment type="caution">
    <text evidence="3">The sequence shown here is derived from an EMBL/GenBank/DDBJ whole genome shotgun (WGS) entry which is preliminary data.</text>
</comment>
<dbReference type="SMART" id="SM00061">
    <property type="entry name" value="MATH"/>
    <property type="match status" value="1"/>
</dbReference>
<proteinExistence type="predicted"/>
<dbReference type="EMBL" id="BMAO01013677">
    <property type="protein sequence ID" value="GFQ90339.1"/>
    <property type="molecule type" value="Genomic_DNA"/>
</dbReference>
<evidence type="ECO:0000259" key="1">
    <source>
        <dbReference type="PROSITE" id="PS50097"/>
    </source>
</evidence>
<dbReference type="SUPFAM" id="SSF54695">
    <property type="entry name" value="POZ domain"/>
    <property type="match status" value="1"/>
</dbReference>
<name>A0A8X6HPA7_TRICU</name>
<dbReference type="CDD" id="cd18186">
    <property type="entry name" value="BTB_POZ_ZBTB_KLHL-like"/>
    <property type="match status" value="1"/>
</dbReference>
<dbReference type="GO" id="GO:0016567">
    <property type="term" value="P:protein ubiquitination"/>
    <property type="evidence" value="ECO:0007669"/>
    <property type="project" value="InterPro"/>
</dbReference>
<organism evidence="3 4">
    <name type="scientific">Trichonephila clavata</name>
    <name type="common">Joro spider</name>
    <name type="synonym">Nephila clavata</name>
    <dbReference type="NCBI Taxonomy" id="2740835"/>
    <lineage>
        <taxon>Eukaryota</taxon>
        <taxon>Metazoa</taxon>
        <taxon>Ecdysozoa</taxon>
        <taxon>Arthropoda</taxon>
        <taxon>Chelicerata</taxon>
        <taxon>Arachnida</taxon>
        <taxon>Araneae</taxon>
        <taxon>Araneomorphae</taxon>
        <taxon>Entelegynae</taxon>
        <taxon>Araneoidea</taxon>
        <taxon>Nephilidae</taxon>
        <taxon>Trichonephila</taxon>
    </lineage>
</organism>
<reference evidence="3" key="1">
    <citation type="submission" date="2020-07" db="EMBL/GenBank/DDBJ databases">
        <title>Multicomponent nature underlies the extraordinary mechanical properties of spider dragline silk.</title>
        <authorList>
            <person name="Kono N."/>
            <person name="Nakamura H."/>
            <person name="Mori M."/>
            <person name="Yoshida Y."/>
            <person name="Ohtoshi R."/>
            <person name="Malay A.D."/>
            <person name="Moran D.A.P."/>
            <person name="Tomita M."/>
            <person name="Numata K."/>
            <person name="Arakawa K."/>
        </authorList>
    </citation>
    <scope>NUCLEOTIDE SEQUENCE</scope>
</reference>
<protein>
    <submittedName>
        <fullName evidence="3">Tdpoz4</fullName>
    </submittedName>
</protein>
<accession>A0A8X6HPA7</accession>
<dbReference type="InterPro" id="IPR011333">
    <property type="entry name" value="SKP1/BTB/POZ_sf"/>
</dbReference>
<keyword evidence="4" id="KW-1185">Reference proteome</keyword>
<feature type="domain" description="MATH" evidence="2">
    <location>
        <begin position="8"/>
        <end position="139"/>
    </location>
</feature>
<dbReference type="PANTHER" id="PTHR26379">
    <property type="entry name" value="BTB/POZ AND MATH DOMAIN-CONTAINING PROTEIN 1"/>
    <property type="match status" value="1"/>
</dbReference>
<dbReference type="AlphaFoldDB" id="A0A8X6HPA7"/>
<dbReference type="SUPFAM" id="SSF49599">
    <property type="entry name" value="TRAF domain-like"/>
    <property type="match status" value="1"/>
</dbReference>
<sequence length="519" mass="60026">MIECNQNEHVTDWKIEKFSCCLQTTGEKFSTGQFTSQKLGNTSWQVHLYPRGIEDANYISCFLERKDDSNVGPREIRVNFKFSLVTSDGLLCEETVKSEEYCFTKETTFGFKNFMKRDAIFGNKEIYLLKDMLTLRCRMRKCIPQIKQNIINVRTIIDAQIPRFRIPISISGKGAKKTVFPISTKKVKDILTLTVYVEKDKVLEEPKQSKGKKADCASDSTVHIDITKRKIVTPLYVSCHVKVPLLSDDPEDNFPLEHTAVHLFEEKSQKEIWNFPRFIKISKLTKSMIQASTFVLDFDINVCDECFQTYLEDLPQIKYASIGDDRTLKKDLVTLYETGLYSDAKLKIRDECFLVHKSILSIRSTVFKKLFEEQANIESIPDGKDPKKDQECVLELTDVDKDTLKRLLNFVYADVFDVEDFTSCLSLYASALKYEISILKQECFNFLQVHMSVKETFTTLLLAEELNDGDLKLLALNVIADNHEYALLTDEWVQFTEKEPELMSHVLQHIRSNKKKNRL</sequence>
<dbReference type="Proteomes" id="UP000887116">
    <property type="component" value="Unassembled WGS sequence"/>
</dbReference>
<evidence type="ECO:0000313" key="4">
    <source>
        <dbReference type="Proteomes" id="UP000887116"/>
    </source>
</evidence>
<dbReference type="Gene3D" id="3.30.710.10">
    <property type="entry name" value="Potassium Channel Kv1.1, Chain A"/>
    <property type="match status" value="1"/>
</dbReference>
<evidence type="ECO:0000259" key="2">
    <source>
        <dbReference type="PROSITE" id="PS50144"/>
    </source>
</evidence>
<dbReference type="PROSITE" id="PS50097">
    <property type="entry name" value="BTB"/>
    <property type="match status" value="1"/>
</dbReference>
<dbReference type="InterPro" id="IPR002083">
    <property type="entry name" value="MATH/TRAF_dom"/>
</dbReference>
<dbReference type="CDD" id="cd00121">
    <property type="entry name" value="MATH"/>
    <property type="match status" value="1"/>
</dbReference>
<evidence type="ECO:0000313" key="3">
    <source>
        <dbReference type="EMBL" id="GFQ90339.1"/>
    </source>
</evidence>